<dbReference type="HOGENOM" id="CLU_120066_0_0_1"/>
<dbReference type="AlphaFoldDB" id="A0A074XPD8"/>
<keyword evidence="2" id="KW-1185">Reference proteome</keyword>
<protein>
    <submittedName>
        <fullName evidence="1">Uncharacterized protein</fullName>
    </submittedName>
</protein>
<evidence type="ECO:0000313" key="2">
    <source>
        <dbReference type="Proteomes" id="UP000030706"/>
    </source>
</evidence>
<sequence>MSRARLPKRALTTLYHLRFERFPNSLNCARFNNTQGIASDDRHPLQIPFSRRLEAWNPNRLHWIIKTPVSISKKRTVRSWVMRRFRDTFIDELEKNGFNRWGEPVDATKRKSPLTGALAITITPPALTASVTEVRGVCNLILQKNVISRQRP</sequence>
<dbReference type="GeneID" id="40741618"/>
<dbReference type="Proteomes" id="UP000030706">
    <property type="component" value="Unassembled WGS sequence"/>
</dbReference>
<gene>
    <name evidence="1" type="ORF">M438DRAFT_197043</name>
</gene>
<dbReference type="RefSeq" id="XP_029761711.1">
    <property type="nucleotide sequence ID" value="XM_029899312.1"/>
</dbReference>
<organism evidence="1 2">
    <name type="scientific">Aureobasidium pullulans EXF-150</name>
    <dbReference type="NCBI Taxonomy" id="1043002"/>
    <lineage>
        <taxon>Eukaryota</taxon>
        <taxon>Fungi</taxon>
        <taxon>Dikarya</taxon>
        <taxon>Ascomycota</taxon>
        <taxon>Pezizomycotina</taxon>
        <taxon>Dothideomycetes</taxon>
        <taxon>Dothideomycetidae</taxon>
        <taxon>Dothideales</taxon>
        <taxon>Saccotheciaceae</taxon>
        <taxon>Aureobasidium</taxon>
    </lineage>
</organism>
<name>A0A074XPD8_AURPU</name>
<accession>A0A074XPD8</accession>
<evidence type="ECO:0000313" key="1">
    <source>
        <dbReference type="EMBL" id="KEQ85524.1"/>
    </source>
</evidence>
<dbReference type="OrthoDB" id="5238363at2759"/>
<proteinExistence type="predicted"/>
<dbReference type="STRING" id="1043002.A0A074XPD8"/>
<dbReference type="EMBL" id="KL584980">
    <property type="protein sequence ID" value="KEQ85524.1"/>
    <property type="molecule type" value="Genomic_DNA"/>
</dbReference>
<reference evidence="1 2" key="1">
    <citation type="journal article" date="2014" name="BMC Genomics">
        <title>Genome sequencing of four Aureobasidium pullulans varieties: biotechnological potential, stress tolerance, and description of new species.</title>
        <authorList>
            <person name="Gostin Ar C."/>
            <person name="Ohm R.A."/>
            <person name="Kogej T."/>
            <person name="Sonjak S."/>
            <person name="Turk M."/>
            <person name="Zajc J."/>
            <person name="Zalar P."/>
            <person name="Grube M."/>
            <person name="Sun H."/>
            <person name="Han J."/>
            <person name="Sharma A."/>
            <person name="Chiniquy J."/>
            <person name="Ngan C.Y."/>
            <person name="Lipzen A."/>
            <person name="Barry K."/>
            <person name="Grigoriev I.V."/>
            <person name="Gunde-Cimerman N."/>
        </authorList>
    </citation>
    <scope>NUCLEOTIDE SEQUENCE [LARGE SCALE GENOMIC DNA]</scope>
    <source>
        <strain evidence="1 2">EXF-150</strain>
    </source>
</reference>